<dbReference type="SUPFAM" id="SSF55816">
    <property type="entry name" value="5'-nucleotidase (syn. UDP-sugar hydrolase), C-terminal domain"/>
    <property type="match status" value="1"/>
</dbReference>
<dbReference type="RefSeq" id="WP_078817223.1">
    <property type="nucleotide sequence ID" value="NZ_FUYJ01000002.1"/>
</dbReference>
<dbReference type="GO" id="GO:0000166">
    <property type="term" value="F:nucleotide binding"/>
    <property type="evidence" value="ECO:0007669"/>
    <property type="project" value="UniProtKB-KW"/>
</dbReference>
<feature type="signal peptide" evidence="2">
    <location>
        <begin position="1"/>
        <end position="28"/>
    </location>
</feature>
<feature type="domain" description="SLH" evidence="3">
    <location>
        <begin position="537"/>
        <end position="599"/>
    </location>
</feature>
<keyword evidence="1 2" id="KW-0732">Signal</keyword>
<dbReference type="Proteomes" id="UP000190042">
    <property type="component" value="Unassembled WGS sequence"/>
</dbReference>
<dbReference type="PROSITE" id="PS51272">
    <property type="entry name" value="SLH"/>
    <property type="match status" value="3"/>
</dbReference>
<dbReference type="AlphaFoldDB" id="A0A1T4Y0P6"/>
<dbReference type="PRINTS" id="PR01607">
    <property type="entry name" value="APYRASEFAMLY"/>
</dbReference>
<feature type="domain" description="SLH" evidence="3">
    <location>
        <begin position="663"/>
        <end position="725"/>
    </location>
</feature>
<dbReference type="PANTHER" id="PTHR11575">
    <property type="entry name" value="5'-NUCLEOTIDASE-RELATED"/>
    <property type="match status" value="1"/>
</dbReference>
<organism evidence="4 5">
    <name type="scientific">Sporosarcina newyorkensis</name>
    <dbReference type="NCBI Taxonomy" id="759851"/>
    <lineage>
        <taxon>Bacteria</taxon>
        <taxon>Bacillati</taxon>
        <taxon>Bacillota</taxon>
        <taxon>Bacilli</taxon>
        <taxon>Bacillales</taxon>
        <taxon>Caryophanaceae</taxon>
        <taxon>Sporosarcina</taxon>
    </lineage>
</organism>
<evidence type="ECO:0000313" key="4">
    <source>
        <dbReference type="EMBL" id="SKA95407.1"/>
    </source>
</evidence>
<dbReference type="EMBL" id="FUYJ01000002">
    <property type="protein sequence ID" value="SKA95407.1"/>
    <property type="molecule type" value="Genomic_DNA"/>
</dbReference>
<reference evidence="5" key="1">
    <citation type="submission" date="2017-02" db="EMBL/GenBank/DDBJ databases">
        <authorList>
            <person name="Varghese N."/>
            <person name="Submissions S."/>
        </authorList>
    </citation>
    <scope>NUCLEOTIDE SEQUENCE [LARGE SCALE GENOMIC DNA]</scope>
    <source>
        <strain evidence="5">DSM 23966</strain>
    </source>
</reference>
<protein>
    <submittedName>
        <fullName evidence="4">2',3'-cyclic-nucleotide 2'-phosphodiesterase / 3'-nucleotidase / 5'-nucleotidase</fullName>
    </submittedName>
</protein>
<sequence length="725" mass="78732">MAKNFIKWSTASALLLSAASITPTIASAEQTPENNFSLTVLHSNDTHAHVANAPERAALVKKLKEQNPANLLLDAGDIFSGTLYFNEFEGEVDMKIMNYLGYDAMTFGNHEFDLGRSENGHASLAKMVKAANFPVVSANIDFSKDALFDGLQTKAITDDPKDGKIYNGIIKEVNGEKVGIFGLTTEETVSISSPDKVTFTNYITEAKEAVSAFEEAGINKIIAITHIGFDDNKAIDNDQELAKAVPEIDIIVGGHTHSNLPEPHVVNADTDPVVIVQANEYNKFLGQLDVEFDRDGVITNFNGQLHEIGGEGAEIDEGAAEILAPYTKQVEQRMASPVGATTKVFLNGLRDLGGVRAGETNLGNLITDGMLQKAKEIDSDVSIAFQNGGGIRASIDKGEVTYGEVLTVLPFGNPLAIVQLSGAELKSTFEHSVKEYPKESGGFLHVAGMKFLFDPSKPVGSRIVSLEVDGKEVVDSHMYKAATNVFTARGGDGFEALGKAYEAGRVSEPGFSDWENFADHLKSLKTVDKGIEGRIMAKVPFTDVKSGNWAYPYISDLYYRDLLNTENSAFKPGNQLTRAQATSFIVRALKLPTDSTATVPFKDLKDYAADTQNEIAAAYAHKIVKGYGDQFKPGEPVSRAQFAQMLKRAYENYTGQLYIPSVSNPFSDLGDYGKEAKEAMAMMAELDIADGDNGYYKPTASTTRQQTAKLISNFVYNTKQVKKAE</sequence>
<accession>A0A1T4Y0P6</accession>
<dbReference type="Gene3D" id="3.60.21.10">
    <property type="match status" value="1"/>
</dbReference>
<keyword evidence="5" id="KW-1185">Reference proteome</keyword>
<evidence type="ECO:0000256" key="1">
    <source>
        <dbReference type="ARBA" id="ARBA00022729"/>
    </source>
</evidence>
<dbReference type="GO" id="GO:0016787">
    <property type="term" value="F:hydrolase activity"/>
    <property type="evidence" value="ECO:0007669"/>
    <property type="project" value="UniProtKB-KW"/>
</dbReference>
<dbReference type="Pfam" id="PF00149">
    <property type="entry name" value="Metallophos"/>
    <property type="match status" value="1"/>
</dbReference>
<evidence type="ECO:0000259" key="3">
    <source>
        <dbReference type="PROSITE" id="PS51272"/>
    </source>
</evidence>
<feature type="chain" id="PRO_5011814173" evidence="2">
    <location>
        <begin position="29"/>
        <end position="725"/>
    </location>
</feature>
<keyword evidence="2" id="KW-0547">Nucleotide-binding</keyword>
<keyword evidence="2" id="KW-0378">Hydrolase</keyword>
<dbReference type="SUPFAM" id="SSF56300">
    <property type="entry name" value="Metallo-dependent phosphatases"/>
    <property type="match status" value="1"/>
</dbReference>
<dbReference type="PANTHER" id="PTHR11575:SF24">
    <property type="entry name" value="5'-NUCLEOTIDASE"/>
    <property type="match status" value="1"/>
</dbReference>
<dbReference type="Gene3D" id="3.90.780.10">
    <property type="entry name" value="5'-Nucleotidase, C-terminal domain"/>
    <property type="match status" value="1"/>
</dbReference>
<dbReference type="InterPro" id="IPR004843">
    <property type="entry name" value="Calcineurin-like_PHP"/>
</dbReference>
<dbReference type="Pfam" id="PF00395">
    <property type="entry name" value="SLH"/>
    <property type="match status" value="3"/>
</dbReference>
<comment type="similarity">
    <text evidence="2">Belongs to the 5'-nucleotidase family.</text>
</comment>
<dbReference type="Pfam" id="PF02872">
    <property type="entry name" value="5_nucleotid_C"/>
    <property type="match status" value="1"/>
</dbReference>
<dbReference type="InterPro" id="IPR006179">
    <property type="entry name" value="5_nucleotidase/apyrase"/>
</dbReference>
<gene>
    <name evidence="4" type="ORF">SAMN04244570_1626</name>
</gene>
<dbReference type="GO" id="GO:0009166">
    <property type="term" value="P:nucleotide catabolic process"/>
    <property type="evidence" value="ECO:0007669"/>
    <property type="project" value="InterPro"/>
</dbReference>
<evidence type="ECO:0000256" key="2">
    <source>
        <dbReference type="RuleBase" id="RU362119"/>
    </source>
</evidence>
<dbReference type="InterPro" id="IPR008334">
    <property type="entry name" value="5'-Nucleotdase_C"/>
</dbReference>
<dbReference type="InterPro" id="IPR001119">
    <property type="entry name" value="SLH_dom"/>
</dbReference>
<name>A0A1T4Y0P6_9BACL</name>
<dbReference type="InterPro" id="IPR036907">
    <property type="entry name" value="5'-Nucleotdase_C_sf"/>
</dbReference>
<evidence type="ECO:0000313" key="5">
    <source>
        <dbReference type="Proteomes" id="UP000190042"/>
    </source>
</evidence>
<proteinExistence type="inferred from homology"/>
<feature type="domain" description="SLH" evidence="3">
    <location>
        <begin position="600"/>
        <end position="660"/>
    </location>
</feature>
<dbReference type="InterPro" id="IPR029052">
    <property type="entry name" value="Metallo-depent_PP-like"/>
</dbReference>